<dbReference type="RefSeq" id="WP_184191500.1">
    <property type="nucleotide sequence ID" value="NZ_JACHLE010000006.1"/>
</dbReference>
<protein>
    <recommendedName>
        <fullName evidence="5">Secreted protein (Por secretion system target)</fullName>
    </recommendedName>
</protein>
<dbReference type="Proteomes" id="UP000592180">
    <property type="component" value="Unassembled WGS sequence"/>
</dbReference>
<comment type="caution">
    <text evidence="3">The sequence shown here is derived from an EMBL/GenBank/DDBJ whole genome shotgun (WGS) entry which is preliminary data.</text>
</comment>
<gene>
    <name evidence="3" type="ORF">HNP38_003354</name>
</gene>
<name>A0A840KK17_9FLAO</name>
<evidence type="ECO:0000256" key="1">
    <source>
        <dbReference type="ARBA" id="ARBA00022729"/>
    </source>
</evidence>
<feature type="signal peptide" evidence="2">
    <location>
        <begin position="1"/>
        <end position="19"/>
    </location>
</feature>
<reference evidence="3 4" key="1">
    <citation type="submission" date="2020-08" db="EMBL/GenBank/DDBJ databases">
        <title>Functional genomics of gut bacteria from endangered species of beetles.</title>
        <authorList>
            <person name="Carlos-Shanley C."/>
        </authorList>
    </citation>
    <scope>NUCLEOTIDE SEQUENCE [LARGE SCALE GENOMIC DNA]</scope>
    <source>
        <strain evidence="3 4">S00151</strain>
    </source>
</reference>
<keyword evidence="4" id="KW-1185">Reference proteome</keyword>
<sequence>MKKLYSLWAVLFFAVLATAQIQVSVQSPGVYKITYGAANDYSAYDPGFGTATFYVHTWVQAGQNSANILYEDAWSNSNVTMNWDSAANAYVGYVNLNSKLFTNSNNTMPASTTVTQLNFVFKDLQNGATKQSGDQFTTLSTTTLGSLSAVDTSKQKDSSFVVEGKLYTSKKGNLEISVFDFNGRLIKTQNTNADGNPIELNIPQKGNYILSVSDKNIRETIKFRY</sequence>
<organism evidence="3 4">
    <name type="scientific">Chryseobacterium defluvii</name>
    <dbReference type="NCBI Taxonomy" id="160396"/>
    <lineage>
        <taxon>Bacteria</taxon>
        <taxon>Pseudomonadati</taxon>
        <taxon>Bacteroidota</taxon>
        <taxon>Flavobacteriia</taxon>
        <taxon>Flavobacteriales</taxon>
        <taxon>Weeksellaceae</taxon>
        <taxon>Chryseobacterium group</taxon>
        <taxon>Chryseobacterium</taxon>
    </lineage>
</organism>
<evidence type="ECO:0000256" key="2">
    <source>
        <dbReference type="SAM" id="SignalP"/>
    </source>
</evidence>
<evidence type="ECO:0008006" key="5">
    <source>
        <dbReference type="Google" id="ProtNLM"/>
    </source>
</evidence>
<keyword evidence="1 2" id="KW-0732">Signal</keyword>
<evidence type="ECO:0000313" key="3">
    <source>
        <dbReference type="EMBL" id="MBB4808014.1"/>
    </source>
</evidence>
<feature type="chain" id="PRO_5032603364" description="Secreted protein (Por secretion system target)" evidence="2">
    <location>
        <begin position="20"/>
        <end position="225"/>
    </location>
</feature>
<evidence type="ECO:0000313" key="4">
    <source>
        <dbReference type="Proteomes" id="UP000592180"/>
    </source>
</evidence>
<dbReference type="InterPro" id="IPR026444">
    <property type="entry name" value="Secre_tail"/>
</dbReference>
<proteinExistence type="predicted"/>
<accession>A0A840KK17</accession>
<dbReference type="EMBL" id="JACHLE010000006">
    <property type="protein sequence ID" value="MBB4808014.1"/>
    <property type="molecule type" value="Genomic_DNA"/>
</dbReference>
<dbReference type="AlphaFoldDB" id="A0A840KK17"/>
<dbReference type="NCBIfam" id="TIGR04183">
    <property type="entry name" value="Por_Secre_tail"/>
    <property type="match status" value="1"/>
</dbReference>